<dbReference type="STRING" id="556484.B5Y4C4"/>
<dbReference type="FunFam" id="3.40.50.300:FF:000104">
    <property type="entry name" value="ATP-binding cassette sub-family F member 3"/>
    <property type="match status" value="1"/>
</dbReference>
<keyword evidence="1" id="KW-0677">Repeat</keyword>
<dbReference type="Proteomes" id="UP000000759">
    <property type="component" value="Chromosome 3"/>
</dbReference>
<proteinExistence type="predicted"/>
<feature type="non-terminal residue" evidence="5">
    <location>
        <position position="527"/>
    </location>
</feature>
<keyword evidence="6" id="KW-1185">Reference proteome</keyword>
<protein>
    <recommendedName>
        <fullName evidence="4">ABC transporter domain-containing protein</fullName>
    </recommendedName>
</protein>
<dbReference type="Gene3D" id="3.40.50.300">
    <property type="entry name" value="P-loop containing nucleotide triphosphate hydrolases"/>
    <property type="match status" value="2"/>
</dbReference>
<dbReference type="eggNOG" id="KOG0062">
    <property type="taxonomic scope" value="Eukaryota"/>
</dbReference>
<keyword evidence="2" id="KW-0547">Nucleotide-binding</keyword>
<feature type="domain" description="ABC transporter" evidence="4">
    <location>
        <begin position="2"/>
        <end position="256"/>
    </location>
</feature>
<evidence type="ECO:0000259" key="4">
    <source>
        <dbReference type="PROSITE" id="PS50893"/>
    </source>
</evidence>
<dbReference type="PaxDb" id="2850-Phatr10367"/>
<dbReference type="InterPro" id="IPR027417">
    <property type="entry name" value="P-loop_NTPase"/>
</dbReference>
<reference evidence="6" key="2">
    <citation type="submission" date="2008-08" db="EMBL/GenBank/DDBJ databases">
        <authorList>
            <consortium name="Diatom Consortium"/>
            <person name="Grigoriev I."/>
            <person name="Grimwood J."/>
            <person name="Kuo A."/>
            <person name="Otillar R.P."/>
            <person name="Salamov A."/>
            <person name="Detter J.C."/>
            <person name="Lindquist E."/>
            <person name="Shapiro H."/>
            <person name="Lucas S."/>
            <person name="Glavina del Rio T."/>
            <person name="Pitluck S."/>
            <person name="Rokhsar D."/>
            <person name="Bowler C."/>
        </authorList>
    </citation>
    <scope>GENOME REANNOTATION</scope>
    <source>
        <strain evidence="6">CCAP 1055/1</strain>
    </source>
</reference>
<evidence type="ECO:0000313" key="6">
    <source>
        <dbReference type="Proteomes" id="UP000000759"/>
    </source>
</evidence>
<feature type="domain" description="ABC transporter" evidence="4">
    <location>
        <begin position="318"/>
        <end position="527"/>
    </location>
</feature>
<dbReference type="InterPro" id="IPR032781">
    <property type="entry name" value="ABC_tran_Xtn"/>
</dbReference>
<dbReference type="RefSeq" id="XP_002186266.1">
    <property type="nucleotide sequence ID" value="XM_002186230.1"/>
</dbReference>
<evidence type="ECO:0000256" key="3">
    <source>
        <dbReference type="ARBA" id="ARBA00022840"/>
    </source>
</evidence>
<gene>
    <name evidence="5" type="ORF">PHATR_10367</name>
</gene>
<dbReference type="SMART" id="SM00382">
    <property type="entry name" value="AAA"/>
    <property type="match status" value="2"/>
</dbReference>
<dbReference type="FunCoup" id="B5Y4C4">
    <property type="interactions" value="341"/>
</dbReference>
<accession>B5Y4C4</accession>
<dbReference type="EMBL" id="CP001142">
    <property type="protein sequence ID" value="ACI65736.1"/>
    <property type="molecule type" value="Genomic_DNA"/>
</dbReference>
<dbReference type="KEGG" id="pti:PHATR_10367"/>
<dbReference type="PANTHER" id="PTHR19211:SF134">
    <property type="entry name" value="ABC TRANSPORTER DOMAIN-CONTAINING PROTEIN"/>
    <property type="match status" value="1"/>
</dbReference>
<dbReference type="InParanoid" id="B5Y4C4"/>
<dbReference type="GO" id="GO:0016887">
    <property type="term" value="F:ATP hydrolysis activity"/>
    <property type="evidence" value="ECO:0007669"/>
    <property type="project" value="InterPro"/>
</dbReference>
<reference evidence="5 6" key="1">
    <citation type="journal article" date="2008" name="Nature">
        <title>The Phaeodactylum genome reveals the evolutionary history of diatom genomes.</title>
        <authorList>
            <person name="Bowler C."/>
            <person name="Allen A.E."/>
            <person name="Badger J.H."/>
            <person name="Grimwood J."/>
            <person name="Jabbari K."/>
            <person name="Kuo A."/>
            <person name="Maheswari U."/>
            <person name="Martens C."/>
            <person name="Maumus F."/>
            <person name="Otillar R.P."/>
            <person name="Rayko E."/>
            <person name="Salamov A."/>
            <person name="Vandepoele K."/>
            <person name="Beszteri B."/>
            <person name="Gruber A."/>
            <person name="Heijde M."/>
            <person name="Katinka M."/>
            <person name="Mock T."/>
            <person name="Valentin K."/>
            <person name="Verret F."/>
            <person name="Berges J.A."/>
            <person name="Brownlee C."/>
            <person name="Cadoret J.P."/>
            <person name="Chiovitti A."/>
            <person name="Choi C.J."/>
            <person name="Coesel S."/>
            <person name="De Martino A."/>
            <person name="Detter J.C."/>
            <person name="Durkin C."/>
            <person name="Falciatore A."/>
            <person name="Fournet J."/>
            <person name="Haruta M."/>
            <person name="Huysman M.J."/>
            <person name="Jenkins B.D."/>
            <person name="Jiroutova K."/>
            <person name="Jorgensen R.E."/>
            <person name="Joubert Y."/>
            <person name="Kaplan A."/>
            <person name="Kroger N."/>
            <person name="Kroth P.G."/>
            <person name="La Roche J."/>
            <person name="Lindquist E."/>
            <person name="Lommer M."/>
            <person name="Martin-Jezequel V."/>
            <person name="Lopez P.J."/>
            <person name="Lucas S."/>
            <person name="Mangogna M."/>
            <person name="McGinnis K."/>
            <person name="Medlin L.K."/>
            <person name="Montsant A."/>
            <person name="Oudot-Le Secq M.P."/>
            <person name="Napoli C."/>
            <person name="Obornik M."/>
            <person name="Parker M.S."/>
            <person name="Petit J.L."/>
            <person name="Porcel B.M."/>
            <person name="Poulsen N."/>
            <person name="Robison M."/>
            <person name="Rychlewski L."/>
            <person name="Rynearson T.A."/>
            <person name="Schmutz J."/>
            <person name="Shapiro H."/>
            <person name="Siaut M."/>
            <person name="Stanley M."/>
            <person name="Sussman M.R."/>
            <person name="Taylor A.R."/>
            <person name="Vardi A."/>
            <person name="von Dassow P."/>
            <person name="Vyverman W."/>
            <person name="Willis A."/>
            <person name="Wyrwicz L.S."/>
            <person name="Rokhsar D.S."/>
            <person name="Weissenbach J."/>
            <person name="Armbrust E.V."/>
            <person name="Green B.R."/>
            <person name="Van de Peer Y."/>
            <person name="Grigoriev I.V."/>
        </authorList>
    </citation>
    <scope>NUCLEOTIDE SEQUENCE [LARGE SCALE GENOMIC DNA]</scope>
    <source>
        <strain evidence="5 6">CCAP 1055/1</strain>
    </source>
</reference>
<dbReference type="PROSITE" id="PS00211">
    <property type="entry name" value="ABC_TRANSPORTER_1"/>
    <property type="match status" value="2"/>
</dbReference>
<dbReference type="CDD" id="cd03221">
    <property type="entry name" value="ABCF_EF-3"/>
    <property type="match status" value="2"/>
</dbReference>
<dbReference type="InterPro" id="IPR003439">
    <property type="entry name" value="ABC_transporter-like_ATP-bd"/>
</dbReference>
<dbReference type="SUPFAM" id="SSF52540">
    <property type="entry name" value="P-loop containing nucleoside triphosphate hydrolases"/>
    <property type="match status" value="2"/>
</dbReference>
<dbReference type="GeneID" id="7203942"/>
<dbReference type="OrthoDB" id="2110130at2759"/>
<dbReference type="PANTHER" id="PTHR19211">
    <property type="entry name" value="ATP-BINDING TRANSPORT PROTEIN-RELATED"/>
    <property type="match status" value="1"/>
</dbReference>
<dbReference type="InterPro" id="IPR050611">
    <property type="entry name" value="ABCF"/>
</dbReference>
<dbReference type="Pfam" id="PF12848">
    <property type="entry name" value="ABC_tran_Xtn"/>
    <property type="match status" value="1"/>
</dbReference>
<dbReference type="AlphaFoldDB" id="B5Y4C4"/>
<organism evidence="5 6">
    <name type="scientific">Phaeodactylum tricornutum (strain CCAP 1055/1)</name>
    <dbReference type="NCBI Taxonomy" id="556484"/>
    <lineage>
        <taxon>Eukaryota</taxon>
        <taxon>Sar</taxon>
        <taxon>Stramenopiles</taxon>
        <taxon>Ochrophyta</taxon>
        <taxon>Bacillariophyta</taxon>
        <taxon>Bacillariophyceae</taxon>
        <taxon>Bacillariophycidae</taxon>
        <taxon>Naviculales</taxon>
        <taxon>Phaeodactylaceae</taxon>
        <taxon>Phaeodactylum</taxon>
    </lineage>
</organism>
<evidence type="ECO:0000256" key="1">
    <source>
        <dbReference type="ARBA" id="ARBA00022737"/>
    </source>
</evidence>
<dbReference type="Pfam" id="PF00005">
    <property type="entry name" value="ABC_tran"/>
    <property type="match status" value="2"/>
</dbReference>
<dbReference type="FunFam" id="3.40.50.300:FF:000011">
    <property type="entry name" value="Putative ABC transporter ATP-binding component"/>
    <property type="match status" value="1"/>
</dbReference>
<keyword evidence="3" id="KW-0067">ATP-binding</keyword>
<dbReference type="InterPro" id="IPR003593">
    <property type="entry name" value="AAA+_ATPase"/>
</dbReference>
<dbReference type="PROSITE" id="PS50893">
    <property type="entry name" value="ABC_TRANSPORTER_2"/>
    <property type="match status" value="2"/>
</dbReference>
<name>B5Y4C4_PHATC</name>
<sequence>MVSLDNGTVLLDHGELKFAYQRRYGLIGENGVGKSTLLKAIAKGMDGFPTHLRVLHVRQEVPAHLGAQLTVMQAVLQADVERNLLMEQEKILLTKLEQADGADDALRADLKLLDHVYARLQILGSETAEARAAMILSGLQFTIAMQHAPVASLSGGWKMRVALAAALFIEPDVCLLDEPTNHLDLEAVLWLESYLVNYRHTLIVVSHDRGFLNEVCTDIMEFKHKRLTYYRGNFDNYVKLRDEHVRNAMRVYQAYQTKREHMMEFIEKFRANAKRATMVQSRIKTVEKMDAEAPEAIQVDPVWRFAIPNSEPLGPPIIAVNDVTFDYKPDEKPESEYLLQKVNFGITLTSKIAILGANGQGKTTLLNLIMGKLQPMKGSVSINSGLRIGHFTQHSSDNFDLKQSALENLLNMFEDAEDQEMRSFLGKFQIQGNDALKPMALLSGGQKSRVAFAALAYKKPHVLVIDEGSNHLSMEAVDALVEAIQDFKGGILVVSHDQYFVSNTCSELWVVHGGQATRFRGDFDEYK</sequence>
<evidence type="ECO:0000313" key="5">
    <source>
        <dbReference type="EMBL" id="ACI65736.1"/>
    </source>
</evidence>
<dbReference type="InterPro" id="IPR017871">
    <property type="entry name" value="ABC_transporter-like_CS"/>
</dbReference>
<evidence type="ECO:0000256" key="2">
    <source>
        <dbReference type="ARBA" id="ARBA00022741"/>
    </source>
</evidence>
<dbReference type="GO" id="GO:0005524">
    <property type="term" value="F:ATP binding"/>
    <property type="evidence" value="ECO:0007669"/>
    <property type="project" value="UniProtKB-KW"/>
</dbReference>